<proteinExistence type="predicted"/>
<feature type="transmembrane region" description="Helical" evidence="4">
    <location>
        <begin position="815"/>
        <end position="834"/>
    </location>
</feature>
<name>A0AAU7YZQ8_9BACT</name>
<keyword evidence="4" id="KW-1133">Transmembrane helix</keyword>
<evidence type="ECO:0000256" key="2">
    <source>
        <dbReference type="ARBA" id="ARBA00022737"/>
    </source>
</evidence>
<keyword evidence="4" id="KW-0812">Transmembrane</keyword>
<evidence type="ECO:0000256" key="4">
    <source>
        <dbReference type="SAM" id="Phobius"/>
    </source>
</evidence>
<dbReference type="SUPFAM" id="SSF69318">
    <property type="entry name" value="Integrin alpha N-terminal domain"/>
    <property type="match status" value="1"/>
</dbReference>
<keyword evidence="2" id="KW-0677">Repeat</keyword>
<keyword evidence="4" id="KW-0472">Membrane</keyword>
<dbReference type="PANTHER" id="PTHR46580">
    <property type="entry name" value="SENSOR KINASE-RELATED"/>
    <property type="match status" value="1"/>
</dbReference>
<dbReference type="InterPro" id="IPR013783">
    <property type="entry name" value="Ig-like_fold"/>
</dbReference>
<organism evidence="5">
    <name type="scientific">Tunturiibacter gelidiferens</name>
    <dbReference type="NCBI Taxonomy" id="3069689"/>
    <lineage>
        <taxon>Bacteria</taxon>
        <taxon>Pseudomonadati</taxon>
        <taxon>Acidobacteriota</taxon>
        <taxon>Terriglobia</taxon>
        <taxon>Terriglobales</taxon>
        <taxon>Acidobacteriaceae</taxon>
        <taxon>Tunturiibacter</taxon>
    </lineage>
</organism>
<reference evidence="5" key="2">
    <citation type="journal article" date="2024" name="Environ. Microbiol.">
        <title>Genome analysis and description of Tunturibacter gen. nov. expands the diversity of Terriglobia in tundra soils.</title>
        <authorList>
            <person name="Messyasz A."/>
            <person name="Mannisto M.K."/>
            <person name="Kerkhof L.J."/>
            <person name="Haggblom M.M."/>
        </authorList>
    </citation>
    <scope>NUCLEOTIDE SEQUENCE</scope>
    <source>
        <strain evidence="5">M8UP39</strain>
    </source>
</reference>
<evidence type="ECO:0000256" key="1">
    <source>
        <dbReference type="ARBA" id="ARBA00022729"/>
    </source>
</evidence>
<dbReference type="Gene3D" id="2.30.30.100">
    <property type="match status" value="2"/>
</dbReference>
<dbReference type="EMBL" id="CP132938">
    <property type="protein sequence ID" value="XCB22055.1"/>
    <property type="molecule type" value="Genomic_DNA"/>
</dbReference>
<protein>
    <submittedName>
        <fullName evidence="5">FG-GAP-like repeat-containing protein</fullName>
    </submittedName>
</protein>
<evidence type="ECO:0000256" key="3">
    <source>
        <dbReference type="ARBA" id="ARBA00023180"/>
    </source>
</evidence>
<keyword evidence="1" id="KW-0732">Signal</keyword>
<dbReference type="KEGG" id="tgi:RBB81_21135"/>
<dbReference type="AlphaFoldDB" id="A0AAU7YZQ8"/>
<dbReference type="Gene3D" id="2.60.40.10">
    <property type="entry name" value="Immunoglobulins"/>
    <property type="match status" value="1"/>
</dbReference>
<dbReference type="InterPro" id="IPR013517">
    <property type="entry name" value="FG-GAP"/>
</dbReference>
<dbReference type="InterPro" id="IPR028994">
    <property type="entry name" value="Integrin_alpha_N"/>
</dbReference>
<dbReference type="PANTHER" id="PTHR46580:SF4">
    <property type="entry name" value="ATP_GTP-BINDING PROTEIN"/>
    <property type="match status" value="1"/>
</dbReference>
<keyword evidence="3" id="KW-0325">Glycoprotein</keyword>
<dbReference type="Pfam" id="PF01839">
    <property type="entry name" value="FG-GAP"/>
    <property type="match status" value="2"/>
</dbReference>
<evidence type="ECO:0000313" key="5">
    <source>
        <dbReference type="EMBL" id="XCB22055.1"/>
    </source>
</evidence>
<gene>
    <name evidence="5" type="ORF">RBB81_21135</name>
</gene>
<dbReference type="Gene3D" id="2.130.10.130">
    <property type="entry name" value="Integrin alpha, N-terminal"/>
    <property type="match status" value="2"/>
</dbReference>
<feature type="transmembrane region" description="Helical" evidence="4">
    <location>
        <begin position="841"/>
        <end position="861"/>
    </location>
</feature>
<dbReference type="InterPro" id="IPR013519">
    <property type="entry name" value="Int_alpha_beta-p"/>
</dbReference>
<accession>A0AAU7YZQ8</accession>
<sequence length="909" mass="88561">MRFQRTLIGGGELLALLRPLWCFIAVVSFGQGVGLLPAWAAPSSTITTLSVTSGGNAVATVASGSVVTLTATVVAGSTPVTPGQVNFCDATAKFCTDIHLLGTAQLTANGTATLKFRPGVGSHSYKAVLAEPAGLGLSASAASSLTVTASQGTGQLATTTYLEAGGVPNIFSLTATVPGNGNTLPTGMVSFVDASNGNAVLGTAALTSETGAGFGGSSLLPVASQNTGNTVLTADFNGDGIPDLVILGSGISVLLGNGDGTFTAALNPSSDLPGAIAVGDFNGDGIPDLAVAPAFDEGNSEVLLGNGDGTFTNGSGSLGNGNGTTTSDSIAVGDFNGDGKLDLVEACTSVNEQPCNLLLILFGNGDGTFTSSFAPLAFFGSQSMAVGDFNGDGQPDLAVTNSGANGVNVFLNRDGGLSAMPAIPATGGSPTSIAAADFNGDGKLDLAVANSGSNNVTILLGNGDGTFTAAASPATGTAPNSIAVADFNGDGVPDLAVANAGSSNVTILLGNGDGTFTAATSPAADTGSTSVVSADFNGDGKEDLVVANSPDNSATALLAETALTIATVNNISPVGVGTHLVKAIYSGDVNYGGSTSADVSLTVVSPGFTLSGTSVSVVAGATGTSTLTITPTNGFSGTVTLDCDGGSYPGNASDLPTCLSIPPVTISGNAPATTTLSIQTQPGTTPAQYLEGVNAVASSGVAMANTAVAITVIAPAQSFTLTNTPVSIATPGASGTSTITITPSGGFSAPVALSCTVTGPATAVYLPTCSVAAPPAITSITAVTATLTVNTTAASSSSNTTGQAATAFRNQRNRLLALGGGNALAAFLFFGLPLRRRTKTLLSLLLLGAFAAIVMGCGGAQKAANPVPTPTNPVPTPANPGTTVGSYMVTVTGSSRALTASTTVAVTVN</sequence>
<reference evidence="5" key="1">
    <citation type="submission" date="2023-08" db="EMBL/GenBank/DDBJ databases">
        <authorList>
            <person name="Messyasz A."/>
            <person name="Mannisto M.K."/>
            <person name="Kerkhof L.J."/>
            <person name="Haggblom M."/>
        </authorList>
    </citation>
    <scope>NUCLEOTIDE SEQUENCE</scope>
    <source>
        <strain evidence="5">M8UP39</strain>
    </source>
</reference>
<dbReference type="SMART" id="SM00191">
    <property type="entry name" value="Int_alpha"/>
    <property type="match status" value="5"/>
</dbReference>
<dbReference type="Pfam" id="PF13517">
    <property type="entry name" value="FG-GAP_3"/>
    <property type="match status" value="2"/>
</dbReference>
<dbReference type="RefSeq" id="WP_353072051.1">
    <property type="nucleotide sequence ID" value="NZ_CP132938.1"/>
</dbReference>